<evidence type="ECO:0000313" key="1">
    <source>
        <dbReference type="EMBL" id="CAG8709441.1"/>
    </source>
</evidence>
<protein>
    <submittedName>
        <fullName evidence="1">3832_t:CDS:1</fullName>
    </submittedName>
</protein>
<sequence>MRGQAIYSIFSLRDQIKSKNDNALIIDISQLLSLFNEIVSSFHKSAKNIIVAIKQHLKRESHLQLKIVFTSFGLLKDYATNGVKIFNKLIWVTSQQMLENSFCQSRLEIYY</sequence>
<keyword evidence="2" id="KW-1185">Reference proteome</keyword>
<name>A0A9N9N832_9GLOM</name>
<comment type="caution">
    <text evidence="1">The sequence shown here is derived from an EMBL/GenBank/DDBJ whole genome shotgun (WGS) entry which is preliminary data.</text>
</comment>
<gene>
    <name evidence="1" type="ORF">DERYTH_LOCUS13483</name>
</gene>
<dbReference type="AlphaFoldDB" id="A0A9N9N832"/>
<dbReference type="EMBL" id="CAJVPY010009500">
    <property type="protein sequence ID" value="CAG8709441.1"/>
    <property type="molecule type" value="Genomic_DNA"/>
</dbReference>
<dbReference type="OrthoDB" id="2437308at2759"/>
<reference evidence="1" key="1">
    <citation type="submission" date="2021-06" db="EMBL/GenBank/DDBJ databases">
        <authorList>
            <person name="Kallberg Y."/>
            <person name="Tangrot J."/>
            <person name="Rosling A."/>
        </authorList>
    </citation>
    <scope>NUCLEOTIDE SEQUENCE</scope>
    <source>
        <strain evidence="1">MA453B</strain>
    </source>
</reference>
<organism evidence="1 2">
    <name type="scientific">Dentiscutata erythropus</name>
    <dbReference type="NCBI Taxonomy" id="1348616"/>
    <lineage>
        <taxon>Eukaryota</taxon>
        <taxon>Fungi</taxon>
        <taxon>Fungi incertae sedis</taxon>
        <taxon>Mucoromycota</taxon>
        <taxon>Glomeromycotina</taxon>
        <taxon>Glomeromycetes</taxon>
        <taxon>Diversisporales</taxon>
        <taxon>Gigasporaceae</taxon>
        <taxon>Dentiscutata</taxon>
    </lineage>
</organism>
<proteinExistence type="predicted"/>
<evidence type="ECO:0000313" key="2">
    <source>
        <dbReference type="Proteomes" id="UP000789405"/>
    </source>
</evidence>
<dbReference type="Proteomes" id="UP000789405">
    <property type="component" value="Unassembled WGS sequence"/>
</dbReference>
<accession>A0A9N9N832</accession>